<keyword evidence="4" id="KW-0663">Pyridoxal phosphate</keyword>
<comment type="caution">
    <text evidence="8">The sequence shown here is derived from an EMBL/GenBank/DDBJ whole genome shotgun (WGS) entry which is preliminary data.</text>
</comment>
<dbReference type="GO" id="GO:0006565">
    <property type="term" value="P:L-serine catabolic process"/>
    <property type="evidence" value="ECO:0007669"/>
    <property type="project" value="TreeGrafter"/>
</dbReference>
<dbReference type="InterPro" id="IPR001926">
    <property type="entry name" value="TrpB-like_PALP"/>
</dbReference>
<evidence type="ECO:0000256" key="1">
    <source>
        <dbReference type="ARBA" id="ARBA00001933"/>
    </source>
</evidence>
<dbReference type="PANTHER" id="PTHR48078">
    <property type="entry name" value="THREONINE DEHYDRATASE, MITOCHONDRIAL-RELATED"/>
    <property type="match status" value="1"/>
</dbReference>
<dbReference type="Gene3D" id="3.40.50.1100">
    <property type="match status" value="2"/>
</dbReference>
<proteinExistence type="inferred from homology"/>
<keyword evidence="9" id="KW-1185">Reference proteome</keyword>
<dbReference type="InterPro" id="IPR036052">
    <property type="entry name" value="TrpB-like_PALP_sf"/>
</dbReference>
<dbReference type="SUPFAM" id="SSF53686">
    <property type="entry name" value="Tryptophan synthase beta subunit-like PLP-dependent enzymes"/>
    <property type="match status" value="1"/>
</dbReference>
<evidence type="ECO:0000313" key="8">
    <source>
        <dbReference type="EMBL" id="KAF5376551.1"/>
    </source>
</evidence>
<protein>
    <recommendedName>
        <fullName evidence="3">L-serine ammonia-lyase</fullName>
        <ecNumber evidence="3">4.3.1.17</ecNumber>
    </recommendedName>
</protein>
<dbReference type="PROSITE" id="PS50007">
    <property type="entry name" value="PIPLC_X_DOMAIN"/>
    <property type="match status" value="1"/>
</dbReference>
<sequence>MSDSVPDTQNLWQETPLLLSAPISRLLGANAFLKFENAHPSHAYKFRGMSLFVRRALQTHGKSVHFVIASGGNAGLAVACAANIAGAKCTVYLPEGASESTMRLLEGQNAEVIVVGKYYLEAVNAANEAASSHKNVVRRSDFMGGAQLYGHRDIEAVKTVGGRGTRCDMLQCWGRGMLAGIIVGCNKVDWDHVPLVALETIGSNCFHHSVLINSSGSSTFATELPPYVDRVHDSESNLYLAHFKGFSSKASGSLGASQPATGAVKMALARKGGIQCVSVPDELSMQSAVAFANDHKTLVELACSTTLSAAYKAQLLDTVIPPRSDGQRRNVVFIVCGGFKVDLKDLAEFEKVVEEQLEKDPNGAWDVIYNDGKVVSVDYMANSV</sequence>
<evidence type="ECO:0000256" key="4">
    <source>
        <dbReference type="ARBA" id="ARBA00022898"/>
    </source>
</evidence>
<keyword evidence="5" id="KW-0456">Lyase</keyword>
<comment type="similarity">
    <text evidence="2">Belongs to the serine/threonine dehydratase family.</text>
</comment>
<comment type="cofactor">
    <cofactor evidence="1">
        <name>pyridoxal 5'-phosphate</name>
        <dbReference type="ChEBI" id="CHEBI:597326"/>
    </cofactor>
</comment>
<gene>
    <name evidence="8" type="ORF">D9757_008299</name>
</gene>
<evidence type="ECO:0000256" key="2">
    <source>
        <dbReference type="ARBA" id="ARBA00010869"/>
    </source>
</evidence>
<dbReference type="AlphaFoldDB" id="A0A8H5M0W4"/>
<dbReference type="GO" id="GO:0003941">
    <property type="term" value="F:L-serine ammonia-lyase activity"/>
    <property type="evidence" value="ECO:0007669"/>
    <property type="project" value="UniProtKB-EC"/>
</dbReference>
<dbReference type="GO" id="GO:0030170">
    <property type="term" value="F:pyridoxal phosphate binding"/>
    <property type="evidence" value="ECO:0007669"/>
    <property type="project" value="InterPro"/>
</dbReference>
<dbReference type="GO" id="GO:0009097">
    <property type="term" value="P:isoleucine biosynthetic process"/>
    <property type="evidence" value="ECO:0007669"/>
    <property type="project" value="TreeGrafter"/>
</dbReference>
<dbReference type="Pfam" id="PF00291">
    <property type="entry name" value="PALP"/>
    <property type="match status" value="1"/>
</dbReference>
<evidence type="ECO:0000256" key="3">
    <source>
        <dbReference type="ARBA" id="ARBA00012093"/>
    </source>
</evidence>
<comment type="catalytic activity">
    <reaction evidence="6">
        <text>L-serine = pyruvate + NH4(+)</text>
        <dbReference type="Rhea" id="RHEA:19169"/>
        <dbReference type="ChEBI" id="CHEBI:15361"/>
        <dbReference type="ChEBI" id="CHEBI:28938"/>
        <dbReference type="ChEBI" id="CHEBI:33384"/>
        <dbReference type="EC" id="4.3.1.17"/>
    </reaction>
</comment>
<evidence type="ECO:0000259" key="7">
    <source>
        <dbReference type="Pfam" id="PF00291"/>
    </source>
</evidence>
<dbReference type="GO" id="GO:0004794">
    <property type="term" value="F:threonine deaminase activity"/>
    <property type="evidence" value="ECO:0007669"/>
    <property type="project" value="TreeGrafter"/>
</dbReference>
<accession>A0A8H5M0W4</accession>
<feature type="domain" description="Tryptophan synthase beta chain-like PALP" evidence="7">
    <location>
        <begin position="12"/>
        <end position="337"/>
    </location>
</feature>
<evidence type="ECO:0000256" key="6">
    <source>
        <dbReference type="ARBA" id="ARBA00049406"/>
    </source>
</evidence>
<dbReference type="GO" id="GO:0006567">
    <property type="term" value="P:L-threonine catabolic process"/>
    <property type="evidence" value="ECO:0007669"/>
    <property type="project" value="TreeGrafter"/>
</dbReference>
<evidence type="ECO:0000256" key="5">
    <source>
        <dbReference type="ARBA" id="ARBA00023239"/>
    </source>
</evidence>
<dbReference type="OrthoDB" id="7773036at2759"/>
<reference evidence="8 9" key="1">
    <citation type="journal article" date="2020" name="ISME J.">
        <title>Uncovering the hidden diversity of litter-decomposition mechanisms in mushroom-forming fungi.</title>
        <authorList>
            <person name="Floudas D."/>
            <person name="Bentzer J."/>
            <person name="Ahren D."/>
            <person name="Johansson T."/>
            <person name="Persson P."/>
            <person name="Tunlid A."/>
        </authorList>
    </citation>
    <scope>NUCLEOTIDE SEQUENCE [LARGE SCALE GENOMIC DNA]</scope>
    <source>
        <strain evidence="8 9">CBS 406.79</strain>
    </source>
</reference>
<dbReference type="PROSITE" id="PS00165">
    <property type="entry name" value="DEHYDRATASE_SER_THR"/>
    <property type="match status" value="1"/>
</dbReference>
<dbReference type="InterPro" id="IPR000634">
    <property type="entry name" value="Ser/Thr_deHydtase_PyrdxlP-BS"/>
</dbReference>
<name>A0A8H5M0W4_9AGAR</name>
<organism evidence="8 9">
    <name type="scientific">Collybiopsis confluens</name>
    <dbReference type="NCBI Taxonomy" id="2823264"/>
    <lineage>
        <taxon>Eukaryota</taxon>
        <taxon>Fungi</taxon>
        <taxon>Dikarya</taxon>
        <taxon>Basidiomycota</taxon>
        <taxon>Agaricomycotina</taxon>
        <taxon>Agaricomycetes</taxon>
        <taxon>Agaricomycetidae</taxon>
        <taxon>Agaricales</taxon>
        <taxon>Marasmiineae</taxon>
        <taxon>Omphalotaceae</taxon>
        <taxon>Collybiopsis</taxon>
    </lineage>
</organism>
<dbReference type="InterPro" id="IPR050147">
    <property type="entry name" value="Ser/Thr_Dehydratase"/>
</dbReference>
<dbReference type="PANTHER" id="PTHR48078:SF2">
    <property type="entry name" value="CATABOLIC L-SERINE_THREONINE DEHYDRATASE"/>
    <property type="match status" value="1"/>
</dbReference>
<dbReference type="Proteomes" id="UP000518752">
    <property type="component" value="Unassembled WGS sequence"/>
</dbReference>
<evidence type="ECO:0000313" key="9">
    <source>
        <dbReference type="Proteomes" id="UP000518752"/>
    </source>
</evidence>
<dbReference type="EC" id="4.3.1.17" evidence="3"/>
<dbReference type="EMBL" id="JAACJN010000090">
    <property type="protein sequence ID" value="KAF5376551.1"/>
    <property type="molecule type" value="Genomic_DNA"/>
</dbReference>